<gene>
    <name evidence="1" type="ORF">EDB81DRAFT_660649</name>
</gene>
<dbReference type="EMBL" id="JAGMUV010000017">
    <property type="protein sequence ID" value="KAH7130870.1"/>
    <property type="molecule type" value="Genomic_DNA"/>
</dbReference>
<name>A0A9P9E3P9_9HYPO</name>
<dbReference type="OrthoDB" id="4468869at2759"/>
<feature type="non-terminal residue" evidence="1">
    <location>
        <position position="1"/>
    </location>
</feature>
<proteinExistence type="predicted"/>
<keyword evidence="2" id="KW-1185">Reference proteome</keyword>
<dbReference type="Proteomes" id="UP000738349">
    <property type="component" value="Unassembled WGS sequence"/>
</dbReference>
<evidence type="ECO:0000313" key="2">
    <source>
        <dbReference type="Proteomes" id="UP000738349"/>
    </source>
</evidence>
<protein>
    <submittedName>
        <fullName evidence="1">Uncharacterized protein</fullName>
    </submittedName>
</protein>
<comment type="caution">
    <text evidence="1">The sequence shown here is derived from an EMBL/GenBank/DDBJ whole genome shotgun (WGS) entry which is preliminary data.</text>
</comment>
<accession>A0A9P9E3P9</accession>
<organism evidence="1 2">
    <name type="scientific">Dactylonectria macrodidyma</name>
    <dbReference type="NCBI Taxonomy" id="307937"/>
    <lineage>
        <taxon>Eukaryota</taxon>
        <taxon>Fungi</taxon>
        <taxon>Dikarya</taxon>
        <taxon>Ascomycota</taxon>
        <taxon>Pezizomycotina</taxon>
        <taxon>Sordariomycetes</taxon>
        <taxon>Hypocreomycetidae</taxon>
        <taxon>Hypocreales</taxon>
        <taxon>Nectriaceae</taxon>
        <taxon>Dactylonectria</taxon>
    </lineage>
</organism>
<reference evidence="1" key="1">
    <citation type="journal article" date="2021" name="Nat. Commun.">
        <title>Genetic determinants of endophytism in the Arabidopsis root mycobiome.</title>
        <authorList>
            <person name="Mesny F."/>
            <person name="Miyauchi S."/>
            <person name="Thiergart T."/>
            <person name="Pickel B."/>
            <person name="Atanasova L."/>
            <person name="Karlsson M."/>
            <person name="Huettel B."/>
            <person name="Barry K.W."/>
            <person name="Haridas S."/>
            <person name="Chen C."/>
            <person name="Bauer D."/>
            <person name="Andreopoulos W."/>
            <person name="Pangilinan J."/>
            <person name="LaButti K."/>
            <person name="Riley R."/>
            <person name="Lipzen A."/>
            <person name="Clum A."/>
            <person name="Drula E."/>
            <person name="Henrissat B."/>
            <person name="Kohler A."/>
            <person name="Grigoriev I.V."/>
            <person name="Martin F.M."/>
            <person name="Hacquard S."/>
        </authorList>
    </citation>
    <scope>NUCLEOTIDE SEQUENCE</scope>
    <source>
        <strain evidence="1">MPI-CAGE-AT-0147</strain>
    </source>
</reference>
<evidence type="ECO:0000313" key="1">
    <source>
        <dbReference type="EMBL" id="KAH7130870.1"/>
    </source>
</evidence>
<dbReference type="AlphaFoldDB" id="A0A9P9E3P9"/>
<sequence length="74" mass="8581">GSARQFVQSADAKQCEAIKQTYWERIDEFEALSERYPEKTHFTLNQSAEGPDARPFESLAAKQLLGKRRRFQSM</sequence>